<feature type="transmembrane region" description="Helical" evidence="1">
    <location>
        <begin position="37"/>
        <end position="57"/>
    </location>
</feature>
<evidence type="ECO:0000256" key="1">
    <source>
        <dbReference type="SAM" id="Phobius"/>
    </source>
</evidence>
<reference evidence="2" key="1">
    <citation type="submission" date="2020-08" db="EMBL/GenBank/DDBJ databases">
        <title>Taxonomic study for Lactobacillus species isolated from hardwood bark.</title>
        <authorList>
            <person name="Tohno M."/>
            <person name="Tanizawa Y."/>
        </authorList>
    </citation>
    <scope>NUCLEOTIDE SEQUENCE</scope>
    <source>
        <strain evidence="2">B40</strain>
    </source>
</reference>
<name>A0A916VI14_9LACO</name>
<proteinExistence type="predicted"/>
<dbReference type="AlphaFoldDB" id="A0A916VI14"/>
<keyword evidence="1" id="KW-0472">Membrane</keyword>
<dbReference type="RefSeq" id="WP_212780967.1">
    <property type="nucleotide sequence ID" value="NZ_BMAY01000008.1"/>
</dbReference>
<sequence>MFATIFYWIIVAAAALWGIWSLVWSIIYLAHGENGNLWIFAIINALGTLALGILTIIYGSQDNQWYWFASKISNIAWIVYSFYGYIVLTVLQFIFGFSKKAKAQN</sequence>
<protein>
    <submittedName>
        <fullName evidence="2">Uncharacterized protein</fullName>
    </submittedName>
</protein>
<evidence type="ECO:0000313" key="2">
    <source>
        <dbReference type="EMBL" id="GFZ27272.1"/>
    </source>
</evidence>
<dbReference type="Proteomes" id="UP000677218">
    <property type="component" value="Unassembled WGS sequence"/>
</dbReference>
<dbReference type="EMBL" id="BMAY01000008">
    <property type="protein sequence ID" value="GFZ27272.1"/>
    <property type="molecule type" value="Genomic_DNA"/>
</dbReference>
<keyword evidence="3" id="KW-1185">Reference proteome</keyword>
<feature type="transmembrane region" description="Helical" evidence="1">
    <location>
        <begin position="77"/>
        <end position="97"/>
    </location>
</feature>
<keyword evidence="1" id="KW-1133">Transmembrane helix</keyword>
<comment type="caution">
    <text evidence="2">The sequence shown here is derived from an EMBL/GenBank/DDBJ whole genome shotgun (WGS) entry which is preliminary data.</text>
</comment>
<keyword evidence="1" id="KW-0812">Transmembrane</keyword>
<feature type="transmembrane region" description="Helical" evidence="1">
    <location>
        <begin position="6"/>
        <end position="30"/>
    </location>
</feature>
<organism evidence="2 3">
    <name type="scientific">Lactobacillus corticis</name>
    <dbReference type="NCBI Taxonomy" id="2201249"/>
    <lineage>
        <taxon>Bacteria</taxon>
        <taxon>Bacillati</taxon>
        <taxon>Bacillota</taxon>
        <taxon>Bacilli</taxon>
        <taxon>Lactobacillales</taxon>
        <taxon>Lactobacillaceae</taxon>
        <taxon>Lactobacillus</taxon>
    </lineage>
</organism>
<evidence type="ECO:0000313" key="3">
    <source>
        <dbReference type="Proteomes" id="UP000677218"/>
    </source>
</evidence>
<gene>
    <name evidence="2" type="ORF">LCB40_11520</name>
</gene>
<accession>A0A916VI14</accession>